<dbReference type="Pfam" id="PF12028">
    <property type="entry name" value="DUF3515"/>
    <property type="match status" value="1"/>
</dbReference>
<accession>A0ABW3XTG3</accession>
<reference evidence="2" key="1">
    <citation type="journal article" date="2019" name="Int. J. Syst. Evol. Microbiol.">
        <title>The Global Catalogue of Microorganisms (GCM) 10K type strain sequencing project: providing services to taxonomists for standard genome sequencing and annotation.</title>
        <authorList>
            <consortium name="The Broad Institute Genomics Platform"/>
            <consortium name="The Broad Institute Genome Sequencing Center for Infectious Disease"/>
            <person name="Wu L."/>
            <person name="Ma J."/>
        </authorList>
    </citation>
    <scope>NUCLEOTIDE SEQUENCE [LARGE SCALE GENOMIC DNA]</scope>
    <source>
        <strain evidence="2">CGMCC 4.7020</strain>
    </source>
</reference>
<evidence type="ECO:0000313" key="2">
    <source>
        <dbReference type="Proteomes" id="UP001597058"/>
    </source>
</evidence>
<name>A0ABW3XTG3_9ACTN</name>
<dbReference type="InterPro" id="IPR021903">
    <property type="entry name" value="DUF3515"/>
</dbReference>
<organism evidence="1 2">
    <name type="scientific">Streptomyces kaempferi</name>
    <dbReference type="NCBI Taxonomy" id="333725"/>
    <lineage>
        <taxon>Bacteria</taxon>
        <taxon>Bacillati</taxon>
        <taxon>Actinomycetota</taxon>
        <taxon>Actinomycetes</taxon>
        <taxon>Kitasatosporales</taxon>
        <taxon>Streptomycetaceae</taxon>
        <taxon>Streptomyces</taxon>
    </lineage>
</organism>
<sequence length="184" mass="19887">MTRPRMASRMMLSPFAKGLLVLNGWSRRSWASVGLALAALVTGGVLVAREVTSPVFALEQGPLADTPECARIAGNYPSSLAGNERDRVSYEGLAAWGRGAVELRCGLYPPAPTTDMCVTVDGVDWVLREAQSRDGRKYLVTYGRRPAVEVSISDDVRETDAVLVEMSHLVAPVKQRARCIAPDA</sequence>
<comment type="caution">
    <text evidence="1">The sequence shown here is derived from an EMBL/GenBank/DDBJ whole genome shotgun (WGS) entry which is preliminary data.</text>
</comment>
<gene>
    <name evidence="1" type="ORF">ACFQ5X_39475</name>
</gene>
<proteinExistence type="predicted"/>
<dbReference type="EMBL" id="JBHTMM010000093">
    <property type="protein sequence ID" value="MFD1311869.1"/>
    <property type="molecule type" value="Genomic_DNA"/>
</dbReference>
<keyword evidence="2" id="KW-1185">Reference proteome</keyword>
<dbReference type="Proteomes" id="UP001597058">
    <property type="component" value="Unassembled WGS sequence"/>
</dbReference>
<dbReference type="RefSeq" id="WP_329289628.1">
    <property type="nucleotide sequence ID" value="NZ_JBHSKH010000099.1"/>
</dbReference>
<evidence type="ECO:0000313" key="1">
    <source>
        <dbReference type="EMBL" id="MFD1311869.1"/>
    </source>
</evidence>
<protein>
    <submittedName>
        <fullName evidence="1">DUF3515 family protein</fullName>
    </submittedName>
</protein>